<dbReference type="AlphaFoldDB" id="A0A6P8ATR7"/>
<sequence length="60" mass="6666">MGSSWGFVQHGDVIKSSILISTSDENRYYSKINWVKDLVSTCSCHLHQLGKYQSATVAMG</sequence>
<reference evidence="2" key="3">
    <citation type="submission" date="2025-08" db="UniProtKB">
        <authorList>
            <consortium name="RefSeq"/>
        </authorList>
    </citation>
    <scope>IDENTIFICATION</scope>
    <source>
        <strain evidence="2">NI907</strain>
    </source>
</reference>
<dbReference type="GeneID" id="41964173"/>
<evidence type="ECO:0000313" key="2">
    <source>
        <dbReference type="RefSeq" id="XP_030978297.1"/>
    </source>
</evidence>
<dbReference type="Proteomes" id="UP000515153">
    <property type="component" value="Unplaced"/>
</dbReference>
<protein>
    <submittedName>
        <fullName evidence="2">Uncharacterized protein</fullName>
    </submittedName>
</protein>
<evidence type="ECO:0000313" key="1">
    <source>
        <dbReference type="Proteomes" id="UP000515153"/>
    </source>
</evidence>
<proteinExistence type="predicted"/>
<dbReference type="KEGG" id="pgri:PgNI_09278"/>
<reference evidence="2" key="2">
    <citation type="submission" date="2019-10" db="EMBL/GenBank/DDBJ databases">
        <authorList>
            <consortium name="NCBI Genome Project"/>
        </authorList>
    </citation>
    <scope>NUCLEOTIDE SEQUENCE</scope>
    <source>
        <strain evidence="2">NI907</strain>
    </source>
</reference>
<keyword evidence="1" id="KW-1185">Reference proteome</keyword>
<name>A0A6P8ATR7_PYRGI</name>
<accession>A0A6P8ATR7</accession>
<gene>
    <name evidence="2" type="ORF">PgNI_09278</name>
</gene>
<reference evidence="2" key="1">
    <citation type="journal article" date="2019" name="Mol. Biol. Evol.">
        <title>Blast fungal genomes show frequent chromosomal changes, gene gains and losses, and effector gene turnover.</title>
        <authorList>
            <person name="Gomez Luciano L.B."/>
            <person name="Jason Tsai I."/>
            <person name="Chuma I."/>
            <person name="Tosa Y."/>
            <person name="Chen Y.H."/>
            <person name="Li J.Y."/>
            <person name="Li M.Y."/>
            <person name="Jade Lu M.Y."/>
            <person name="Nakayashiki H."/>
            <person name="Li W.H."/>
        </authorList>
    </citation>
    <scope>NUCLEOTIDE SEQUENCE</scope>
    <source>
        <strain evidence="2">NI907</strain>
    </source>
</reference>
<organism evidence="1 2">
    <name type="scientific">Pyricularia grisea</name>
    <name type="common">Crabgrass-specific blast fungus</name>
    <name type="synonym">Magnaporthe grisea</name>
    <dbReference type="NCBI Taxonomy" id="148305"/>
    <lineage>
        <taxon>Eukaryota</taxon>
        <taxon>Fungi</taxon>
        <taxon>Dikarya</taxon>
        <taxon>Ascomycota</taxon>
        <taxon>Pezizomycotina</taxon>
        <taxon>Sordariomycetes</taxon>
        <taxon>Sordariomycetidae</taxon>
        <taxon>Magnaporthales</taxon>
        <taxon>Pyriculariaceae</taxon>
        <taxon>Pyricularia</taxon>
    </lineage>
</organism>
<dbReference type="RefSeq" id="XP_030978297.1">
    <property type="nucleotide sequence ID" value="XM_031129265.1"/>
</dbReference>